<dbReference type="InterPro" id="IPR036291">
    <property type="entry name" value="NAD(P)-bd_dom_sf"/>
</dbReference>
<accession>A0A2L2TP82</accession>
<dbReference type="EMBL" id="LN649229">
    <property type="protein sequence ID" value="CEI67601.1"/>
    <property type="molecule type" value="Genomic_DNA"/>
</dbReference>
<evidence type="ECO:0000256" key="2">
    <source>
        <dbReference type="ARBA" id="ARBA00023445"/>
    </source>
</evidence>
<dbReference type="Gene3D" id="3.40.50.720">
    <property type="entry name" value="NAD(P)-binding Rossmann-like Domain"/>
    <property type="match status" value="1"/>
</dbReference>
<dbReference type="AlphaFoldDB" id="A0A2L2TP82"/>
<evidence type="ECO:0000259" key="3">
    <source>
        <dbReference type="Pfam" id="PF01370"/>
    </source>
</evidence>
<keyword evidence="5" id="KW-1185">Reference proteome</keyword>
<organism evidence="4 5">
    <name type="scientific">Fusarium venenatum</name>
    <dbReference type="NCBI Taxonomy" id="56646"/>
    <lineage>
        <taxon>Eukaryota</taxon>
        <taxon>Fungi</taxon>
        <taxon>Dikarya</taxon>
        <taxon>Ascomycota</taxon>
        <taxon>Pezizomycotina</taxon>
        <taxon>Sordariomycetes</taxon>
        <taxon>Hypocreomycetidae</taxon>
        <taxon>Hypocreales</taxon>
        <taxon>Nectriaceae</taxon>
        <taxon>Fusarium</taxon>
    </lineage>
</organism>
<evidence type="ECO:0000313" key="4">
    <source>
        <dbReference type="EMBL" id="CEI67601.1"/>
    </source>
</evidence>
<dbReference type="Pfam" id="PF01370">
    <property type="entry name" value="Epimerase"/>
    <property type="match status" value="1"/>
</dbReference>
<protein>
    <recommendedName>
        <fullName evidence="3">NAD-dependent epimerase/dehydratase domain-containing protein</fullName>
    </recommendedName>
</protein>
<dbReference type="InterPro" id="IPR050425">
    <property type="entry name" value="NAD(P)_dehydrat-like"/>
</dbReference>
<comment type="similarity">
    <text evidence="2">Belongs to the NAD(P)-dependent epimerase/dehydratase family. Dihydroflavonol-4-reductase subfamily.</text>
</comment>
<dbReference type="GO" id="GO:0016616">
    <property type="term" value="F:oxidoreductase activity, acting on the CH-OH group of donors, NAD or NADP as acceptor"/>
    <property type="evidence" value="ECO:0007669"/>
    <property type="project" value="TreeGrafter"/>
</dbReference>
<keyword evidence="1" id="KW-0560">Oxidoreductase</keyword>
<dbReference type="STRING" id="56646.A0A2L2TP82"/>
<dbReference type="PANTHER" id="PTHR10366:SF562">
    <property type="entry name" value="ALDEHYDE REDUCTASE II (AFU_ORTHOLOGUE AFUA_1G11360)"/>
    <property type="match status" value="1"/>
</dbReference>
<dbReference type="Proteomes" id="UP000245910">
    <property type="component" value="Chromosome I"/>
</dbReference>
<feature type="domain" description="NAD-dependent epimerase/dehydratase" evidence="3">
    <location>
        <begin position="17"/>
        <end position="198"/>
    </location>
</feature>
<evidence type="ECO:0000313" key="5">
    <source>
        <dbReference type="Proteomes" id="UP000245910"/>
    </source>
</evidence>
<proteinExistence type="inferred from homology"/>
<dbReference type="PANTHER" id="PTHR10366">
    <property type="entry name" value="NAD DEPENDENT EPIMERASE/DEHYDRATASE"/>
    <property type="match status" value="1"/>
</dbReference>
<sequence length="311" mass="34107">MPVFDIKEPAVPLCSWVVVSGASGFIGSHVVDQLLKAGYRVRETTRDANKNLWTTQHFNLVYDSGSFELSEVPDMTAPGAFDHVVSGAKGFIHVANDMTGLRDPDIAIKRAVEGALNALKACAQDGNVKRFVYTSSSFAATQPKPGKRFTIYHDTYNEEALQNAWKPNPDPSTVYSASKVETEKQIAAWINDNESSLVINAGYPTSAAWVKSLWDGDYDIVKKAPPQHYINVEDEARLHVIVMAYPNVEFERLFAVAGPVSIGSIIDILLELSTFECMSRAEALLEEVYGTGFINLEDSVTANAQDLAGRI</sequence>
<reference evidence="5" key="1">
    <citation type="submission" date="2014-10" db="EMBL/GenBank/DDBJ databases">
        <authorList>
            <person name="King R."/>
        </authorList>
    </citation>
    <scope>NUCLEOTIDE SEQUENCE [LARGE SCALE GENOMIC DNA]</scope>
    <source>
        <strain evidence="5">A3/5</strain>
    </source>
</reference>
<name>A0A2L2TP82_9HYPO</name>
<evidence type="ECO:0000256" key="1">
    <source>
        <dbReference type="ARBA" id="ARBA00023002"/>
    </source>
</evidence>
<dbReference type="InterPro" id="IPR001509">
    <property type="entry name" value="Epimerase_deHydtase"/>
</dbReference>
<dbReference type="SUPFAM" id="SSF51735">
    <property type="entry name" value="NAD(P)-binding Rossmann-fold domains"/>
    <property type="match status" value="1"/>
</dbReference>